<gene>
    <name evidence="1" type="ORF">PCOR1329_LOCUS15226</name>
</gene>
<organism evidence="1 2">
    <name type="scientific">Prorocentrum cordatum</name>
    <dbReference type="NCBI Taxonomy" id="2364126"/>
    <lineage>
        <taxon>Eukaryota</taxon>
        <taxon>Sar</taxon>
        <taxon>Alveolata</taxon>
        <taxon>Dinophyceae</taxon>
        <taxon>Prorocentrales</taxon>
        <taxon>Prorocentraceae</taxon>
        <taxon>Prorocentrum</taxon>
    </lineage>
</organism>
<proteinExistence type="predicted"/>
<accession>A0ABN9QXX7</accession>
<dbReference type="Proteomes" id="UP001189429">
    <property type="component" value="Unassembled WGS sequence"/>
</dbReference>
<comment type="caution">
    <text evidence="1">The sequence shown here is derived from an EMBL/GenBank/DDBJ whole genome shotgun (WGS) entry which is preliminary data.</text>
</comment>
<keyword evidence="2" id="KW-1185">Reference proteome</keyword>
<evidence type="ECO:0000313" key="1">
    <source>
        <dbReference type="EMBL" id="CAK0810194.1"/>
    </source>
</evidence>
<sequence length="136" mass="14171">MLGLLDSLGPAILLLGLLGGGLVLALAVSSPGDGHRGLDHQNVFGDARALFDLAEQRAHRAQLEGVTLRDLLAAHDRALLGELGAPRCPASLVYTCASQSTLAGLWNLQSCSSVICGTRGFLRKSLGPFSKESIVP</sequence>
<name>A0ABN9QXX7_9DINO</name>
<feature type="non-terminal residue" evidence="1">
    <location>
        <position position="136"/>
    </location>
</feature>
<evidence type="ECO:0000313" key="2">
    <source>
        <dbReference type="Proteomes" id="UP001189429"/>
    </source>
</evidence>
<protein>
    <submittedName>
        <fullName evidence="1">Uncharacterized protein</fullName>
    </submittedName>
</protein>
<reference evidence="1" key="1">
    <citation type="submission" date="2023-10" db="EMBL/GenBank/DDBJ databases">
        <authorList>
            <person name="Chen Y."/>
            <person name="Shah S."/>
            <person name="Dougan E. K."/>
            <person name="Thang M."/>
            <person name="Chan C."/>
        </authorList>
    </citation>
    <scope>NUCLEOTIDE SEQUENCE [LARGE SCALE GENOMIC DNA]</scope>
</reference>
<dbReference type="EMBL" id="CAUYUJ010004585">
    <property type="protein sequence ID" value="CAK0810194.1"/>
    <property type="molecule type" value="Genomic_DNA"/>
</dbReference>